<dbReference type="GeneID" id="25907040"/>
<reference evidence="1 2" key="1">
    <citation type="submission" date="2011-02" db="EMBL/GenBank/DDBJ databases">
        <title>The Genome Sequence of Sphaeroforma arctica JP610.</title>
        <authorList>
            <consortium name="The Broad Institute Genome Sequencing Platform"/>
            <person name="Russ C."/>
            <person name="Cuomo C."/>
            <person name="Young S.K."/>
            <person name="Zeng Q."/>
            <person name="Gargeya S."/>
            <person name="Alvarado L."/>
            <person name="Berlin A."/>
            <person name="Chapman S.B."/>
            <person name="Chen Z."/>
            <person name="Freedman E."/>
            <person name="Gellesch M."/>
            <person name="Goldberg J."/>
            <person name="Griggs A."/>
            <person name="Gujja S."/>
            <person name="Heilman E."/>
            <person name="Heiman D."/>
            <person name="Howarth C."/>
            <person name="Mehta T."/>
            <person name="Neiman D."/>
            <person name="Pearson M."/>
            <person name="Roberts A."/>
            <person name="Saif S."/>
            <person name="Shea T."/>
            <person name="Shenoy N."/>
            <person name="Sisk P."/>
            <person name="Stolte C."/>
            <person name="Sykes S."/>
            <person name="White J."/>
            <person name="Yandava C."/>
            <person name="Burger G."/>
            <person name="Gray M.W."/>
            <person name="Holland P.W.H."/>
            <person name="King N."/>
            <person name="Lang F.B.F."/>
            <person name="Roger A.J."/>
            <person name="Ruiz-Trillo I."/>
            <person name="Haas B."/>
            <person name="Nusbaum C."/>
            <person name="Birren B."/>
        </authorList>
    </citation>
    <scope>NUCLEOTIDE SEQUENCE [LARGE SCALE GENOMIC DNA]</scope>
    <source>
        <strain evidence="1 2">JP610</strain>
    </source>
</reference>
<proteinExistence type="predicted"/>
<dbReference type="RefSeq" id="XP_014155013.1">
    <property type="nucleotide sequence ID" value="XM_014299538.1"/>
</dbReference>
<accession>A0A0L0FX44</accession>
<sequence length="177" mass="18562">MWKVGNSKVRLGSSAGSVRQGSSVVALGDSAGMTDQQDNGVAIGTEAGYDNQGEQAIAIGTRAGRENQHDNTIVLNAYSSALNTQQSNSLCVNPVRESTDAGNLVRYNESTSEMVHAPIDTVVDGKSLVVSGTDSKIDAFVFQSLVDALISDHISTGDVVEVFGREVAGDGCMHVRM</sequence>
<evidence type="ECO:0000313" key="1">
    <source>
        <dbReference type="EMBL" id="KNC81111.1"/>
    </source>
</evidence>
<dbReference type="AlphaFoldDB" id="A0A0L0FX44"/>
<protein>
    <submittedName>
        <fullName evidence="1">Uncharacterized protein</fullName>
    </submittedName>
</protein>
<dbReference type="Proteomes" id="UP000054560">
    <property type="component" value="Unassembled WGS sequence"/>
</dbReference>
<dbReference type="InterPro" id="IPR011049">
    <property type="entry name" value="Serralysin-like_metalloprot_C"/>
</dbReference>
<organism evidence="1 2">
    <name type="scientific">Sphaeroforma arctica JP610</name>
    <dbReference type="NCBI Taxonomy" id="667725"/>
    <lineage>
        <taxon>Eukaryota</taxon>
        <taxon>Ichthyosporea</taxon>
        <taxon>Ichthyophonida</taxon>
        <taxon>Sphaeroforma</taxon>
    </lineage>
</organism>
<dbReference type="Gene3D" id="2.150.10.10">
    <property type="entry name" value="Serralysin-like metalloprotease, C-terminal"/>
    <property type="match status" value="1"/>
</dbReference>
<name>A0A0L0FX44_9EUKA</name>
<dbReference type="EMBL" id="KQ242067">
    <property type="protein sequence ID" value="KNC81111.1"/>
    <property type="molecule type" value="Genomic_DNA"/>
</dbReference>
<gene>
    <name evidence="1" type="ORF">SARC_06536</name>
</gene>
<evidence type="ECO:0000313" key="2">
    <source>
        <dbReference type="Proteomes" id="UP000054560"/>
    </source>
</evidence>
<keyword evidence="2" id="KW-1185">Reference proteome</keyword>